<gene>
    <name evidence="1" type="ORF">M9458_027538</name>
</gene>
<protein>
    <submittedName>
        <fullName evidence="1">Uncharacterized protein</fullName>
    </submittedName>
</protein>
<sequence>KGQDSSSSYSVTLFIGDREMPSVCKSTATASPNGVRQESFSDLPMRNYMSLPRPPNKSVFRKFFGKKE</sequence>
<dbReference type="Proteomes" id="UP001529510">
    <property type="component" value="Unassembled WGS sequence"/>
</dbReference>
<comment type="caution">
    <text evidence="1">The sequence shown here is derived from an EMBL/GenBank/DDBJ whole genome shotgun (WGS) entry which is preliminary data.</text>
</comment>
<evidence type="ECO:0000313" key="1">
    <source>
        <dbReference type="EMBL" id="KAL0178644.1"/>
    </source>
</evidence>
<name>A0ABD0PXN7_CIRMR</name>
<feature type="non-terminal residue" evidence="1">
    <location>
        <position position="1"/>
    </location>
</feature>
<proteinExistence type="predicted"/>
<accession>A0ABD0PXN7</accession>
<dbReference type="EMBL" id="JAMKFB020000013">
    <property type="protein sequence ID" value="KAL0178644.1"/>
    <property type="molecule type" value="Genomic_DNA"/>
</dbReference>
<dbReference type="AlphaFoldDB" id="A0ABD0PXN7"/>
<evidence type="ECO:0000313" key="2">
    <source>
        <dbReference type="Proteomes" id="UP001529510"/>
    </source>
</evidence>
<keyword evidence="2" id="KW-1185">Reference proteome</keyword>
<organism evidence="1 2">
    <name type="scientific">Cirrhinus mrigala</name>
    <name type="common">Mrigala</name>
    <dbReference type="NCBI Taxonomy" id="683832"/>
    <lineage>
        <taxon>Eukaryota</taxon>
        <taxon>Metazoa</taxon>
        <taxon>Chordata</taxon>
        <taxon>Craniata</taxon>
        <taxon>Vertebrata</taxon>
        <taxon>Euteleostomi</taxon>
        <taxon>Actinopterygii</taxon>
        <taxon>Neopterygii</taxon>
        <taxon>Teleostei</taxon>
        <taxon>Ostariophysi</taxon>
        <taxon>Cypriniformes</taxon>
        <taxon>Cyprinidae</taxon>
        <taxon>Labeoninae</taxon>
        <taxon>Labeonini</taxon>
        <taxon>Cirrhinus</taxon>
    </lineage>
</organism>
<reference evidence="1 2" key="1">
    <citation type="submission" date="2024-05" db="EMBL/GenBank/DDBJ databases">
        <title>Genome sequencing and assembly of Indian major carp, Cirrhinus mrigala (Hamilton, 1822).</title>
        <authorList>
            <person name="Mohindra V."/>
            <person name="Chowdhury L.M."/>
            <person name="Lal K."/>
            <person name="Jena J.K."/>
        </authorList>
    </citation>
    <scope>NUCLEOTIDE SEQUENCE [LARGE SCALE GENOMIC DNA]</scope>
    <source>
        <strain evidence="1">CM1030</strain>
        <tissue evidence="1">Blood</tissue>
    </source>
</reference>